<protein>
    <submittedName>
        <fullName evidence="2">Uncharacterized protein</fullName>
    </submittedName>
</protein>
<dbReference type="KEGG" id="mrr:Moror_690"/>
<evidence type="ECO:0000313" key="3">
    <source>
        <dbReference type="Proteomes" id="UP000017559"/>
    </source>
</evidence>
<feature type="region of interest" description="Disordered" evidence="1">
    <location>
        <begin position="455"/>
        <end position="481"/>
    </location>
</feature>
<organism evidence="2 3">
    <name type="scientific">Moniliophthora roreri (strain MCA 2997)</name>
    <name type="common">Cocoa frosty pod rot fungus</name>
    <name type="synonym">Crinipellis roreri</name>
    <dbReference type="NCBI Taxonomy" id="1381753"/>
    <lineage>
        <taxon>Eukaryota</taxon>
        <taxon>Fungi</taxon>
        <taxon>Dikarya</taxon>
        <taxon>Basidiomycota</taxon>
        <taxon>Agaricomycotina</taxon>
        <taxon>Agaricomycetes</taxon>
        <taxon>Agaricomycetidae</taxon>
        <taxon>Agaricales</taxon>
        <taxon>Marasmiineae</taxon>
        <taxon>Marasmiaceae</taxon>
        <taxon>Moniliophthora</taxon>
    </lineage>
</organism>
<dbReference type="OrthoDB" id="2727133at2759"/>
<dbReference type="AlphaFoldDB" id="V2W501"/>
<sequence length="526" mass="57651">MERLACNVGEDLCHQPQLFIRVSETSPQSITMYIYGGKLNWGQFAVNENVIFVVPVGFALNDPVCAYWKWTVNGQGKPKTNICLSGVIDSVNNAGGKYQVNIPFGFYSFNAIVARDFDTLTVTMRNPSGGHSEPMPLARQYGNFGEVPSTSVYTGKLNWLNYAQNEMIVLVIPVDVSNGAHVGLYYQWTVDGAGVKKKNHYINTTFREVTTLPNGDVKGTFDDGFYTFEVTMHNNQQATIHMSDPKRNTATINLTQADFRALGKKKALIVRFSAGTDHGTPLVQDMLTKHLGFAQSDVEVYFLDLSKQGASGQDPPAVAAFKTKFTALLTGASAGDVRFVYIDDVTGKVVNGVWVGGTIRQYFKPGVNLTMVTSSCLFNGLLDPSAPTAGILLAACHESQFNIRAQKTNNDLVDPWIYAITAVIKKQVQRQGGVPCYDVLFNEAKRSVKKLFDGGQLDPNYKGPSPDETKPIPSGNSGNTSNQDPQLIFYNGYFDPGAQRFLFPFEAANGGQAKGDVTRYPDDELP</sequence>
<dbReference type="STRING" id="1381753.V2W501"/>
<dbReference type="Proteomes" id="UP000017559">
    <property type="component" value="Unassembled WGS sequence"/>
</dbReference>
<keyword evidence="3" id="KW-1185">Reference proteome</keyword>
<accession>V2W501</accession>
<proteinExistence type="predicted"/>
<name>V2W501_MONRO</name>
<evidence type="ECO:0000313" key="2">
    <source>
        <dbReference type="EMBL" id="ESK81903.1"/>
    </source>
</evidence>
<dbReference type="EMBL" id="AWSO01002171">
    <property type="protein sequence ID" value="ESK81903.1"/>
    <property type="molecule type" value="Genomic_DNA"/>
</dbReference>
<evidence type="ECO:0000256" key="1">
    <source>
        <dbReference type="SAM" id="MobiDB-lite"/>
    </source>
</evidence>
<dbReference type="HOGENOM" id="CLU_047436_0_0_1"/>
<reference evidence="2 3" key="1">
    <citation type="journal article" date="2014" name="BMC Genomics">
        <title>Genome and secretome analysis of the hemibiotrophic fungal pathogen, Moniliophthora roreri, which causes frosty pod rot disease of cacao: mechanisms of the biotrophic and necrotrophic phases.</title>
        <authorList>
            <person name="Meinhardt L.W."/>
            <person name="Costa G.G.L."/>
            <person name="Thomazella D.P.T."/>
            <person name="Teixeira P.J.P.L."/>
            <person name="Carazzolle M.F."/>
            <person name="Schuster S.C."/>
            <person name="Carlson J.E."/>
            <person name="Guiltinan M.J."/>
            <person name="Mieczkowski P."/>
            <person name="Farmer A."/>
            <person name="Ramaraj T."/>
            <person name="Crozier J."/>
            <person name="Davis R.E."/>
            <person name="Shao J."/>
            <person name="Melnick R.L."/>
            <person name="Pereira G.A.G."/>
            <person name="Bailey B.A."/>
        </authorList>
    </citation>
    <scope>NUCLEOTIDE SEQUENCE [LARGE SCALE GENOMIC DNA]</scope>
    <source>
        <strain evidence="2 3">MCA 2997</strain>
    </source>
</reference>
<gene>
    <name evidence="2" type="ORF">Moror_690</name>
</gene>
<comment type="caution">
    <text evidence="2">The sequence shown here is derived from an EMBL/GenBank/DDBJ whole genome shotgun (WGS) entry which is preliminary data.</text>
</comment>